<reference evidence="8 9" key="1">
    <citation type="submission" date="2017-02" db="EMBL/GenBank/DDBJ databases">
        <authorList>
            <person name="Peterson S.W."/>
        </authorList>
    </citation>
    <scope>NUCLEOTIDE SEQUENCE [LARGE SCALE GENOMIC DNA]</scope>
    <source>
        <strain evidence="8 9">CIP104813</strain>
    </source>
</reference>
<dbReference type="GO" id="GO:0000976">
    <property type="term" value="F:transcription cis-regulatory region binding"/>
    <property type="evidence" value="ECO:0007669"/>
    <property type="project" value="TreeGrafter"/>
</dbReference>
<evidence type="ECO:0000313" key="9">
    <source>
        <dbReference type="Proteomes" id="UP000195981"/>
    </source>
</evidence>
<sequence length="220" mass="23390">MTIALDRPVTLTIDLPAGTPDVESARLADALRQQAQRLTAGRRARASVDVSSPHPFTAAGPRSSRTLGPAATATAPAAPASTRRPGVVSPSSPARRDVEIARRRALAATAVSPSAAPGPTTALVIDLYGRRVRLDGTDIELTYKEFELLAHLAGRARSIVSRDDLMATVWADAEGDTGERTVDVHIRRVRTKLGRYRRLISTVRGAGYRLDPGSDVAIIG</sequence>
<dbReference type="InterPro" id="IPR016032">
    <property type="entry name" value="Sig_transdc_resp-reg_C-effctor"/>
</dbReference>
<dbReference type="InterPro" id="IPR001867">
    <property type="entry name" value="OmpR/PhoB-type_DNA-bd"/>
</dbReference>
<dbReference type="EMBL" id="FWFG01000014">
    <property type="protein sequence ID" value="SLM88302.1"/>
    <property type="molecule type" value="Genomic_DNA"/>
</dbReference>
<feature type="compositionally biased region" description="Low complexity" evidence="6">
    <location>
        <begin position="69"/>
        <end position="80"/>
    </location>
</feature>
<accession>A0A1X6WVD7</accession>
<dbReference type="SUPFAM" id="SSF46894">
    <property type="entry name" value="C-terminal effector domain of the bipartite response regulators"/>
    <property type="match status" value="1"/>
</dbReference>
<dbReference type="InterPro" id="IPR039420">
    <property type="entry name" value="WalR-like"/>
</dbReference>
<feature type="DNA-binding region" description="OmpR/PhoB-type" evidence="5">
    <location>
        <begin position="112"/>
        <end position="212"/>
    </location>
</feature>
<dbReference type="CDD" id="cd00383">
    <property type="entry name" value="trans_reg_C"/>
    <property type="match status" value="1"/>
</dbReference>
<dbReference type="GO" id="GO:0005829">
    <property type="term" value="C:cytosol"/>
    <property type="evidence" value="ECO:0007669"/>
    <property type="project" value="TreeGrafter"/>
</dbReference>
<proteinExistence type="predicted"/>
<keyword evidence="2" id="KW-0805">Transcription regulation</keyword>
<organism evidence="8 9">
    <name type="scientific">Brachybacterium nesterenkovii</name>
    <dbReference type="NCBI Taxonomy" id="47847"/>
    <lineage>
        <taxon>Bacteria</taxon>
        <taxon>Bacillati</taxon>
        <taxon>Actinomycetota</taxon>
        <taxon>Actinomycetes</taxon>
        <taxon>Micrococcales</taxon>
        <taxon>Dermabacteraceae</taxon>
        <taxon>Brachybacterium</taxon>
    </lineage>
</organism>
<keyword evidence="4" id="KW-0804">Transcription</keyword>
<feature type="region of interest" description="Disordered" evidence="6">
    <location>
        <begin position="36"/>
        <end position="94"/>
    </location>
</feature>
<name>A0A1X6WVD7_9MICO</name>
<evidence type="ECO:0000256" key="3">
    <source>
        <dbReference type="ARBA" id="ARBA00023125"/>
    </source>
</evidence>
<evidence type="ECO:0000313" key="8">
    <source>
        <dbReference type="EMBL" id="SLM88302.1"/>
    </source>
</evidence>
<dbReference type="RefSeq" id="WP_087102021.1">
    <property type="nucleotide sequence ID" value="NZ_FWFG01000014.1"/>
</dbReference>
<dbReference type="OrthoDB" id="8927943at2"/>
<feature type="domain" description="OmpR/PhoB-type" evidence="7">
    <location>
        <begin position="112"/>
        <end position="212"/>
    </location>
</feature>
<dbReference type="AlphaFoldDB" id="A0A1X6WVD7"/>
<evidence type="ECO:0000256" key="2">
    <source>
        <dbReference type="ARBA" id="ARBA00023015"/>
    </source>
</evidence>
<dbReference type="InterPro" id="IPR036388">
    <property type="entry name" value="WH-like_DNA-bd_sf"/>
</dbReference>
<dbReference type="PANTHER" id="PTHR48111:SF4">
    <property type="entry name" value="DNA-BINDING DUAL TRANSCRIPTIONAL REGULATOR OMPR"/>
    <property type="match status" value="1"/>
</dbReference>
<evidence type="ECO:0000256" key="1">
    <source>
        <dbReference type="ARBA" id="ARBA00022553"/>
    </source>
</evidence>
<dbReference type="GO" id="GO:0006355">
    <property type="term" value="P:regulation of DNA-templated transcription"/>
    <property type="evidence" value="ECO:0007669"/>
    <property type="project" value="InterPro"/>
</dbReference>
<dbReference type="GO" id="GO:0000156">
    <property type="term" value="F:phosphorelay response regulator activity"/>
    <property type="evidence" value="ECO:0007669"/>
    <property type="project" value="TreeGrafter"/>
</dbReference>
<dbReference type="PROSITE" id="PS51755">
    <property type="entry name" value="OMPR_PHOB"/>
    <property type="match status" value="1"/>
</dbReference>
<dbReference type="PANTHER" id="PTHR48111">
    <property type="entry name" value="REGULATOR OF RPOS"/>
    <property type="match status" value="1"/>
</dbReference>
<dbReference type="Gene3D" id="1.10.10.10">
    <property type="entry name" value="Winged helix-like DNA-binding domain superfamily/Winged helix DNA-binding domain"/>
    <property type="match status" value="1"/>
</dbReference>
<keyword evidence="1" id="KW-0597">Phosphoprotein</keyword>
<dbReference type="Proteomes" id="UP000195981">
    <property type="component" value="Unassembled WGS sequence"/>
</dbReference>
<protein>
    <submittedName>
        <fullName evidence="8">GlnR-family transcriptional regulator</fullName>
    </submittedName>
</protein>
<gene>
    <name evidence="8" type="ORF">FM110_01560</name>
</gene>
<dbReference type="SMART" id="SM00862">
    <property type="entry name" value="Trans_reg_C"/>
    <property type="match status" value="1"/>
</dbReference>
<evidence type="ECO:0000256" key="5">
    <source>
        <dbReference type="PROSITE-ProRule" id="PRU01091"/>
    </source>
</evidence>
<evidence type="ECO:0000256" key="4">
    <source>
        <dbReference type="ARBA" id="ARBA00023163"/>
    </source>
</evidence>
<evidence type="ECO:0000259" key="7">
    <source>
        <dbReference type="PROSITE" id="PS51755"/>
    </source>
</evidence>
<keyword evidence="9" id="KW-1185">Reference proteome</keyword>
<evidence type="ECO:0000256" key="6">
    <source>
        <dbReference type="SAM" id="MobiDB-lite"/>
    </source>
</evidence>
<dbReference type="GO" id="GO:0032993">
    <property type="term" value="C:protein-DNA complex"/>
    <property type="evidence" value="ECO:0007669"/>
    <property type="project" value="TreeGrafter"/>
</dbReference>
<dbReference type="Pfam" id="PF00486">
    <property type="entry name" value="Trans_reg_C"/>
    <property type="match status" value="1"/>
</dbReference>
<keyword evidence="3 5" id="KW-0238">DNA-binding</keyword>